<dbReference type="EMBL" id="CP001324">
    <property type="protein sequence ID" value="ACO62345.1"/>
    <property type="molecule type" value="Genomic_DNA"/>
</dbReference>
<dbReference type="Proteomes" id="UP000002009">
    <property type="component" value="Chromosome 3"/>
</dbReference>
<dbReference type="KEGG" id="mis:MICPUN_99647"/>
<dbReference type="SUPFAM" id="SSF51735">
    <property type="entry name" value="NAD(P)-binding Rossmann-fold domains"/>
    <property type="match status" value="1"/>
</dbReference>
<dbReference type="GeneID" id="8241852"/>
<dbReference type="Pfam" id="PF13460">
    <property type="entry name" value="NAD_binding_10"/>
    <property type="match status" value="1"/>
</dbReference>
<dbReference type="STRING" id="296587.C1E2H8"/>
<protein>
    <recommendedName>
        <fullName evidence="2">NAD(P)-binding domain-containing protein</fullName>
    </recommendedName>
</protein>
<dbReference type="InParanoid" id="C1E2H8"/>
<evidence type="ECO:0000259" key="2">
    <source>
        <dbReference type="Pfam" id="PF13460"/>
    </source>
</evidence>
<dbReference type="eggNOG" id="ENOG502SGXZ">
    <property type="taxonomic scope" value="Eukaryota"/>
</dbReference>
<evidence type="ECO:0000313" key="3">
    <source>
        <dbReference type="EMBL" id="ACO62345.1"/>
    </source>
</evidence>
<dbReference type="Gene3D" id="3.40.50.720">
    <property type="entry name" value="NAD(P)-binding Rossmann-like Domain"/>
    <property type="match status" value="1"/>
</dbReference>
<organism evidence="3 4">
    <name type="scientific">Micromonas commoda (strain RCC299 / NOUM17 / CCMP2709)</name>
    <name type="common">Picoplanktonic green alga</name>
    <dbReference type="NCBI Taxonomy" id="296587"/>
    <lineage>
        <taxon>Eukaryota</taxon>
        <taxon>Viridiplantae</taxon>
        <taxon>Chlorophyta</taxon>
        <taxon>Mamiellophyceae</taxon>
        <taxon>Mamiellales</taxon>
        <taxon>Mamiellaceae</taxon>
        <taxon>Micromonas</taxon>
    </lineage>
</organism>
<dbReference type="PANTHER" id="PTHR15020">
    <property type="entry name" value="FLAVIN REDUCTASE-RELATED"/>
    <property type="match status" value="1"/>
</dbReference>
<dbReference type="OrthoDB" id="419598at2759"/>
<dbReference type="PANTHER" id="PTHR15020:SF11">
    <property type="entry name" value="OS06G0360300 PROTEIN"/>
    <property type="match status" value="1"/>
</dbReference>
<dbReference type="InterPro" id="IPR016040">
    <property type="entry name" value="NAD(P)-bd_dom"/>
</dbReference>
<keyword evidence="4" id="KW-1185">Reference proteome</keyword>
<accession>C1E2H8</accession>
<evidence type="ECO:0000256" key="1">
    <source>
        <dbReference type="SAM" id="MobiDB-lite"/>
    </source>
</evidence>
<dbReference type="InterPro" id="IPR036291">
    <property type="entry name" value="NAD(P)-bd_dom_sf"/>
</dbReference>
<name>C1E2H8_MICCC</name>
<reference evidence="3 4" key="1">
    <citation type="journal article" date="2009" name="Science">
        <title>Green evolution and dynamic adaptations revealed by genomes of the marine picoeukaryotes Micromonas.</title>
        <authorList>
            <person name="Worden A.Z."/>
            <person name="Lee J.H."/>
            <person name="Mock T."/>
            <person name="Rouze P."/>
            <person name="Simmons M.P."/>
            <person name="Aerts A.L."/>
            <person name="Allen A.E."/>
            <person name="Cuvelier M.L."/>
            <person name="Derelle E."/>
            <person name="Everett M.V."/>
            <person name="Foulon E."/>
            <person name="Grimwood J."/>
            <person name="Gundlach H."/>
            <person name="Henrissat B."/>
            <person name="Napoli C."/>
            <person name="McDonald S.M."/>
            <person name="Parker M.S."/>
            <person name="Rombauts S."/>
            <person name="Salamov A."/>
            <person name="Von Dassow P."/>
            <person name="Badger J.H."/>
            <person name="Coutinho P.M."/>
            <person name="Demir E."/>
            <person name="Dubchak I."/>
            <person name="Gentemann C."/>
            <person name="Eikrem W."/>
            <person name="Gready J.E."/>
            <person name="John U."/>
            <person name="Lanier W."/>
            <person name="Lindquist E.A."/>
            <person name="Lucas S."/>
            <person name="Mayer K.F."/>
            <person name="Moreau H."/>
            <person name="Not F."/>
            <person name="Otillar R."/>
            <person name="Panaud O."/>
            <person name="Pangilinan J."/>
            <person name="Paulsen I."/>
            <person name="Piegu B."/>
            <person name="Poliakov A."/>
            <person name="Robbens S."/>
            <person name="Schmutz J."/>
            <person name="Toulza E."/>
            <person name="Wyss T."/>
            <person name="Zelensky A."/>
            <person name="Zhou K."/>
            <person name="Armbrust E.V."/>
            <person name="Bhattacharya D."/>
            <person name="Goodenough U.W."/>
            <person name="Van de Peer Y."/>
            <person name="Grigoriev I.V."/>
        </authorList>
    </citation>
    <scope>NUCLEOTIDE SEQUENCE [LARGE SCALE GENOMIC DNA]</scope>
    <source>
        <strain evidence="4">RCC299 / NOUM17</strain>
    </source>
</reference>
<dbReference type="AlphaFoldDB" id="C1E2H8"/>
<evidence type="ECO:0000313" key="4">
    <source>
        <dbReference type="Proteomes" id="UP000002009"/>
    </source>
</evidence>
<feature type="compositionally biased region" description="Basic and acidic residues" evidence="1">
    <location>
        <begin position="212"/>
        <end position="222"/>
    </location>
</feature>
<sequence>MADVTRPETVATATRGARAVFFACTAPANGEPDLVDRKGLVDVARACIENNVSRLVVISGAGVTKTSSPAYGFLNAFGGRMDAKLAGEDELRETYRAAAAAGRTKGDVASYTIVRPSGLLDGRGKGVRALAVNQGDEAAGFIDRVDAAETAVEASMNPNCARVTFEVYEAGTAVPTRNLSVADILSDPILRTVASVVTGSAFKGRGEGGAGDESRARATLRERRGGDWSTLLSNLEPDA</sequence>
<gene>
    <name evidence="3" type="ORF">MICPUN_99647</name>
</gene>
<proteinExistence type="predicted"/>
<dbReference type="RefSeq" id="XP_002501087.1">
    <property type="nucleotide sequence ID" value="XM_002501041.1"/>
</dbReference>
<feature type="domain" description="NAD(P)-binding" evidence="2">
    <location>
        <begin position="2"/>
        <end position="157"/>
    </location>
</feature>
<feature type="region of interest" description="Disordered" evidence="1">
    <location>
        <begin position="202"/>
        <end position="222"/>
    </location>
</feature>